<accession>A0A916YS20</accession>
<keyword evidence="1 3" id="KW-0963">Cytoplasm</keyword>
<reference evidence="6" key="1">
    <citation type="journal article" date="2014" name="Int. J. Syst. Evol. Microbiol.">
        <title>Complete genome sequence of Corynebacterium casei LMG S-19264T (=DSM 44701T), isolated from a smear-ripened cheese.</title>
        <authorList>
            <consortium name="US DOE Joint Genome Institute (JGI-PGF)"/>
            <person name="Walter F."/>
            <person name="Albersmeier A."/>
            <person name="Kalinowski J."/>
            <person name="Ruckert C."/>
        </authorList>
    </citation>
    <scope>NUCLEOTIDE SEQUENCE</scope>
    <source>
        <strain evidence="6">CGMCC 1.15958</strain>
    </source>
</reference>
<feature type="domain" description="Ribosome maturation factor RimP N-terminal" evidence="4">
    <location>
        <begin position="14"/>
        <end position="84"/>
    </location>
</feature>
<evidence type="ECO:0000313" key="6">
    <source>
        <dbReference type="EMBL" id="GGD58757.1"/>
    </source>
</evidence>
<evidence type="ECO:0000256" key="3">
    <source>
        <dbReference type="HAMAP-Rule" id="MF_01077"/>
    </source>
</evidence>
<dbReference type="RefSeq" id="WP_188766275.1">
    <property type="nucleotide sequence ID" value="NZ_BMKK01000004.1"/>
</dbReference>
<comment type="similarity">
    <text evidence="3">Belongs to the RimP family.</text>
</comment>
<dbReference type="PANTHER" id="PTHR33867:SF1">
    <property type="entry name" value="RIBOSOME MATURATION FACTOR RIMP"/>
    <property type="match status" value="1"/>
</dbReference>
<dbReference type="PANTHER" id="PTHR33867">
    <property type="entry name" value="RIBOSOME MATURATION FACTOR RIMP"/>
    <property type="match status" value="1"/>
</dbReference>
<dbReference type="GO" id="GO:0006412">
    <property type="term" value="P:translation"/>
    <property type="evidence" value="ECO:0007669"/>
    <property type="project" value="TreeGrafter"/>
</dbReference>
<evidence type="ECO:0000313" key="7">
    <source>
        <dbReference type="Proteomes" id="UP000609064"/>
    </source>
</evidence>
<comment type="function">
    <text evidence="3">Required for maturation of 30S ribosomal subunits.</text>
</comment>
<dbReference type="EMBL" id="BMKK01000004">
    <property type="protein sequence ID" value="GGD58757.1"/>
    <property type="molecule type" value="Genomic_DNA"/>
</dbReference>
<evidence type="ECO:0000256" key="1">
    <source>
        <dbReference type="ARBA" id="ARBA00022490"/>
    </source>
</evidence>
<evidence type="ECO:0000256" key="2">
    <source>
        <dbReference type="ARBA" id="ARBA00022517"/>
    </source>
</evidence>
<dbReference type="GO" id="GO:0000028">
    <property type="term" value="P:ribosomal small subunit assembly"/>
    <property type="evidence" value="ECO:0007669"/>
    <property type="project" value="TreeGrafter"/>
</dbReference>
<dbReference type="Pfam" id="PF02576">
    <property type="entry name" value="RimP_N"/>
    <property type="match status" value="1"/>
</dbReference>
<gene>
    <name evidence="3 6" type="primary">rimP</name>
    <name evidence="6" type="ORF">GCM10011514_23460</name>
</gene>
<name>A0A916YS20_9BACT</name>
<evidence type="ECO:0000259" key="5">
    <source>
        <dbReference type="Pfam" id="PF17384"/>
    </source>
</evidence>
<sequence>MNTNTEVKQKIEQLLEPLLENDKFFIVDIKVSLSKVHSKVTILLDSDEGIKIDECTAISRQLGTDIDEMMPEKYTLEVSSPGVDFPLKSERMYRKNIGRSLKVIQNDGTEIKGVLETVEAEQITVIEDKKRKKNEEIVPVAIPFGNIKQSEVIISFK</sequence>
<dbReference type="InterPro" id="IPR035956">
    <property type="entry name" value="RimP_N_sf"/>
</dbReference>
<dbReference type="SUPFAM" id="SSF75420">
    <property type="entry name" value="YhbC-like, N-terminal domain"/>
    <property type="match status" value="1"/>
</dbReference>
<dbReference type="GO" id="GO:0005829">
    <property type="term" value="C:cytosol"/>
    <property type="evidence" value="ECO:0007669"/>
    <property type="project" value="TreeGrafter"/>
</dbReference>
<feature type="domain" description="Ribosome maturation factor RimP C-terminal" evidence="5">
    <location>
        <begin position="87"/>
        <end position="156"/>
    </location>
</feature>
<organism evidence="6 7">
    <name type="scientific">Emticicia aquatilis</name>
    <dbReference type="NCBI Taxonomy" id="1537369"/>
    <lineage>
        <taxon>Bacteria</taxon>
        <taxon>Pseudomonadati</taxon>
        <taxon>Bacteroidota</taxon>
        <taxon>Cytophagia</taxon>
        <taxon>Cytophagales</taxon>
        <taxon>Leadbetterellaceae</taxon>
        <taxon>Emticicia</taxon>
    </lineage>
</organism>
<proteinExistence type="inferred from homology"/>
<dbReference type="Pfam" id="PF17384">
    <property type="entry name" value="DUF150_C"/>
    <property type="match status" value="1"/>
</dbReference>
<dbReference type="AlphaFoldDB" id="A0A916YS20"/>
<dbReference type="Proteomes" id="UP000609064">
    <property type="component" value="Unassembled WGS sequence"/>
</dbReference>
<comment type="subcellular location">
    <subcellularLocation>
        <location evidence="3">Cytoplasm</location>
    </subcellularLocation>
</comment>
<reference evidence="6" key="2">
    <citation type="submission" date="2020-09" db="EMBL/GenBank/DDBJ databases">
        <authorList>
            <person name="Sun Q."/>
            <person name="Zhou Y."/>
        </authorList>
    </citation>
    <scope>NUCLEOTIDE SEQUENCE</scope>
    <source>
        <strain evidence="6">CGMCC 1.15958</strain>
    </source>
</reference>
<comment type="caution">
    <text evidence="6">The sequence shown here is derived from an EMBL/GenBank/DDBJ whole genome shotgun (WGS) entry which is preliminary data.</text>
</comment>
<evidence type="ECO:0000259" key="4">
    <source>
        <dbReference type="Pfam" id="PF02576"/>
    </source>
</evidence>
<dbReference type="InterPro" id="IPR003728">
    <property type="entry name" value="Ribosome_maturation_RimP"/>
</dbReference>
<protein>
    <recommendedName>
        <fullName evidence="3">Ribosome maturation factor RimP</fullName>
    </recommendedName>
</protein>
<dbReference type="InterPro" id="IPR028998">
    <property type="entry name" value="RimP_C"/>
</dbReference>
<keyword evidence="2 3" id="KW-0690">Ribosome biogenesis</keyword>
<dbReference type="HAMAP" id="MF_01077">
    <property type="entry name" value="RimP"/>
    <property type="match status" value="1"/>
</dbReference>
<dbReference type="InterPro" id="IPR028989">
    <property type="entry name" value="RimP_N"/>
</dbReference>
<dbReference type="Gene3D" id="3.30.300.70">
    <property type="entry name" value="RimP-like superfamily, N-terminal"/>
    <property type="match status" value="1"/>
</dbReference>
<keyword evidence="7" id="KW-1185">Reference proteome</keyword>